<keyword evidence="4" id="KW-1185">Reference proteome</keyword>
<dbReference type="AlphaFoldDB" id="U6H0P1"/>
<dbReference type="OrthoDB" id="346044at2759"/>
<gene>
    <name evidence="3" type="ORF">EPH_0069130</name>
</gene>
<name>U6H0P1_9EIME</name>
<protein>
    <recommendedName>
        <fullName evidence="5">Transmembrane protein</fullName>
    </recommendedName>
</protein>
<keyword evidence="2" id="KW-0472">Membrane</keyword>
<feature type="transmembrane region" description="Helical" evidence="2">
    <location>
        <begin position="810"/>
        <end position="832"/>
    </location>
</feature>
<evidence type="ECO:0000313" key="4">
    <source>
        <dbReference type="Proteomes" id="UP000018201"/>
    </source>
</evidence>
<organism evidence="3 4">
    <name type="scientific">Eimeria praecox</name>
    <dbReference type="NCBI Taxonomy" id="51316"/>
    <lineage>
        <taxon>Eukaryota</taxon>
        <taxon>Sar</taxon>
        <taxon>Alveolata</taxon>
        <taxon>Apicomplexa</taxon>
        <taxon>Conoidasida</taxon>
        <taxon>Coccidia</taxon>
        <taxon>Eucoccidiorida</taxon>
        <taxon>Eimeriorina</taxon>
        <taxon>Eimeriidae</taxon>
        <taxon>Eimeria</taxon>
    </lineage>
</organism>
<accession>U6H0P1</accession>
<proteinExistence type="predicted"/>
<dbReference type="VEuPathDB" id="ToxoDB:EPH_0069130"/>
<feature type="compositionally biased region" description="Basic residues" evidence="1">
    <location>
        <begin position="228"/>
        <end position="238"/>
    </location>
</feature>
<keyword evidence="2" id="KW-0812">Transmembrane</keyword>
<evidence type="ECO:0000256" key="1">
    <source>
        <dbReference type="SAM" id="MobiDB-lite"/>
    </source>
</evidence>
<feature type="compositionally biased region" description="Pro residues" evidence="1">
    <location>
        <begin position="163"/>
        <end position="184"/>
    </location>
</feature>
<reference evidence="3" key="1">
    <citation type="submission" date="2013-10" db="EMBL/GenBank/DDBJ databases">
        <title>Genomic analysis of the causative agents of coccidiosis in chickens.</title>
        <authorList>
            <person name="Reid A.J."/>
            <person name="Blake D."/>
            <person name="Billington K."/>
            <person name="Browne H."/>
            <person name="Dunn M."/>
            <person name="Hung S."/>
            <person name="Kawahara F."/>
            <person name="Miranda-Saavedra D."/>
            <person name="Mourier T."/>
            <person name="Nagra H."/>
            <person name="Otto T.D."/>
            <person name="Rawlings N."/>
            <person name="Sanchez A."/>
            <person name="Sanders M."/>
            <person name="Subramaniam C."/>
            <person name="Tay Y."/>
            <person name="Dear P."/>
            <person name="Doerig C."/>
            <person name="Gruber A."/>
            <person name="Parkinson J."/>
            <person name="Shirley M."/>
            <person name="Wan K.L."/>
            <person name="Berriman M."/>
            <person name="Tomley F."/>
            <person name="Pain A."/>
        </authorList>
    </citation>
    <scope>NUCLEOTIDE SEQUENCE [LARGE SCALE GENOMIC DNA]</scope>
    <source>
        <strain evidence="3">Houghton</strain>
    </source>
</reference>
<feature type="transmembrane region" description="Helical" evidence="2">
    <location>
        <begin position="62"/>
        <end position="83"/>
    </location>
</feature>
<evidence type="ECO:0000313" key="3">
    <source>
        <dbReference type="EMBL" id="CDI86136.1"/>
    </source>
</evidence>
<evidence type="ECO:0000256" key="2">
    <source>
        <dbReference type="SAM" id="Phobius"/>
    </source>
</evidence>
<evidence type="ECO:0008006" key="5">
    <source>
        <dbReference type="Google" id="ProtNLM"/>
    </source>
</evidence>
<feature type="region of interest" description="Disordered" evidence="1">
    <location>
        <begin position="1"/>
        <end position="25"/>
    </location>
</feature>
<sequence length="895" mass="98183">MGAPICNGQAASSVRPRRTSSGTQADDHDTACFIFAAAAAANVKKGHSPYKQKCSSRSVLKYSLLGFLFCLCLCIGYILGALYPPRSTETSPPFSEWALARRRLSASGGEGGGGSGDFGKLEEGVKGEKGDGKEGPPKGLDGAPEVVNEGKDNNKEVVAVAPSPSPIPPATTPPPSSASTPPVPESGSAPTQAVDGVKGTGQVASLPPSSVPTASTTMETSSGGRGTSTRRQRRRRRKAELLNGPDPHTYRKELCTMLRMDATLQAWYALVVLYVAEWPTYARHGTGGDAYLSYLKGLAENFEVPRHAAVQVQMLFAEELSCGTPSFFLDGLKIVGKEIHRHHDLIMVLRKYREDSDFADLIDYTQVTKLPADVSISGFPMILRTAFEGFAFCFSKNLYIRPDKKGDGQSRRTDGTGVLTMNDFYNTYVRQYQHNQFQYWMLLMMASVMKRVVSSRPHAGFMVLKFDSAQALGLNRGRSGGNELDKAAIDSLQRQVAASVEGKLDRSLQRFQNFQFVQSPPIAATSAMRPNVSVTGYLERTKAGGFIDHGIFGMDMETDTLEELKERMQPGNLLVDVSLIDPWSSRPLSDWPDPLQRDVLALTAYTATQLLCAELQWDPSLGNLGHVEVVYSGFADVYDSAGGSQQSKAKFDPDVQVLLLRDNQKFVEDGLEEGSKEKITNLMAQEPLQWGQKRVIDAERIKWKGVARLLRGGQLYRKSAFGTGLPPALRRNAEDLLKPNVVLIHIVIEGLGDMTPDTLGFDMTASEMASRLVRRCRGIYDPVLLKSVTPFVKEMQVKNERQCVGDMPKWVVLVSTLGVALFFIILITLLLYHDKIKLPWWIMCICSSRAPWEESSATSSMSNGFGPEVLEKQSNSTRDIIAFAPPLKEMTSSLS</sequence>
<dbReference type="EMBL" id="HG694867">
    <property type="protein sequence ID" value="CDI86136.1"/>
    <property type="molecule type" value="Genomic_DNA"/>
</dbReference>
<feature type="region of interest" description="Disordered" evidence="1">
    <location>
        <begin position="105"/>
        <end position="246"/>
    </location>
</feature>
<feature type="compositionally biased region" description="Polar residues" evidence="1">
    <location>
        <begin position="207"/>
        <end position="219"/>
    </location>
</feature>
<reference evidence="3" key="2">
    <citation type="submission" date="2013-10" db="EMBL/GenBank/DDBJ databases">
        <authorList>
            <person name="Aslett M."/>
        </authorList>
    </citation>
    <scope>NUCLEOTIDE SEQUENCE [LARGE SCALE GENOMIC DNA]</scope>
    <source>
        <strain evidence="3">Houghton</strain>
    </source>
</reference>
<feature type="compositionally biased region" description="Basic and acidic residues" evidence="1">
    <location>
        <begin position="119"/>
        <end position="136"/>
    </location>
</feature>
<keyword evidence="2" id="KW-1133">Transmembrane helix</keyword>
<feature type="compositionally biased region" description="Gly residues" evidence="1">
    <location>
        <begin position="108"/>
        <end position="117"/>
    </location>
</feature>
<dbReference type="Proteomes" id="UP000018201">
    <property type="component" value="Unassembled WGS sequence"/>
</dbReference>